<organism evidence="3 4">
    <name type="scientific">Toxocara canis</name>
    <name type="common">Canine roundworm</name>
    <dbReference type="NCBI Taxonomy" id="6265"/>
    <lineage>
        <taxon>Eukaryota</taxon>
        <taxon>Metazoa</taxon>
        <taxon>Ecdysozoa</taxon>
        <taxon>Nematoda</taxon>
        <taxon>Chromadorea</taxon>
        <taxon>Rhabditida</taxon>
        <taxon>Spirurina</taxon>
        <taxon>Ascaridomorpha</taxon>
        <taxon>Ascaridoidea</taxon>
        <taxon>Toxocaridae</taxon>
        <taxon>Toxocara</taxon>
    </lineage>
</organism>
<name>A0A183VD33_TOXCA</name>
<dbReference type="EMBL" id="UYWY01025789">
    <property type="protein sequence ID" value="VDM49974.1"/>
    <property type="molecule type" value="Genomic_DNA"/>
</dbReference>
<dbReference type="InterPro" id="IPR056581">
    <property type="entry name" value="TPR_Edg1"/>
</dbReference>
<feature type="domain" description="Edg1 TPR repeats region" evidence="1">
    <location>
        <begin position="1"/>
        <end position="247"/>
    </location>
</feature>
<proteinExistence type="predicted"/>
<protein>
    <submittedName>
        <fullName evidence="4">HEAT repeat-containing protein 1</fullName>
    </submittedName>
</protein>
<accession>A0A183VD33</accession>
<dbReference type="Pfam" id="PF24293">
    <property type="entry name" value="TPR_Edg1"/>
    <property type="match status" value="1"/>
</dbReference>
<reference evidence="4" key="1">
    <citation type="submission" date="2016-06" db="UniProtKB">
        <authorList>
            <consortium name="WormBaseParasite"/>
        </authorList>
    </citation>
    <scope>IDENTIFICATION</scope>
</reference>
<evidence type="ECO:0000313" key="4">
    <source>
        <dbReference type="WBParaSite" id="TCNE_0001865701-mRNA-1"/>
    </source>
</evidence>
<sequence length="248" mass="27504">MNGMGEHTQFQDKHDRLDCVVREFAYLLLVAPKNTIWCILMDCIVNRLIVPNVLKVLRRLPAVLELELELGQVEGGTSKRSLPLITAALRIIASKEKASLVSAESRASFIYLVSALVREKRSALKNEQVIEEGVTQKYGEVIDKAVLDGNEVLLDFVLPLLFSDDDAEIALGIMCRMFGDYDCKRTPIRWDVLVTESNLAGVDCFEQFPVPMCMMALVDILSAVNGTNAVIEGLCLKCLCLLGEKLKG</sequence>
<reference evidence="2 3" key="2">
    <citation type="submission" date="2018-11" db="EMBL/GenBank/DDBJ databases">
        <authorList>
            <consortium name="Pathogen Informatics"/>
        </authorList>
    </citation>
    <scope>NUCLEOTIDE SEQUENCE [LARGE SCALE GENOMIC DNA]</scope>
</reference>
<gene>
    <name evidence="2" type="ORF">TCNE_LOCUS18653</name>
</gene>
<evidence type="ECO:0000259" key="1">
    <source>
        <dbReference type="Pfam" id="PF24293"/>
    </source>
</evidence>
<keyword evidence="3" id="KW-1185">Reference proteome</keyword>
<dbReference type="WBParaSite" id="TCNE_0001865701-mRNA-1">
    <property type="protein sequence ID" value="TCNE_0001865701-mRNA-1"/>
    <property type="gene ID" value="TCNE_0001865701"/>
</dbReference>
<dbReference type="AlphaFoldDB" id="A0A183VD33"/>
<evidence type="ECO:0000313" key="2">
    <source>
        <dbReference type="EMBL" id="VDM49974.1"/>
    </source>
</evidence>
<dbReference type="Proteomes" id="UP000050794">
    <property type="component" value="Unassembled WGS sequence"/>
</dbReference>
<evidence type="ECO:0000313" key="3">
    <source>
        <dbReference type="Proteomes" id="UP000050794"/>
    </source>
</evidence>